<gene>
    <name evidence="1" type="primary">84</name>
    <name evidence="1" type="ORF">SEA_STORMAGEDDON_84</name>
</gene>
<evidence type="ECO:0000313" key="1">
    <source>
        <dbReference type="EMBL" id="QGJ94947.1"/>
    </source>
</evidence>
<evidence type="ECO:0000313" key="2">
    <source>
        <dbReference type="Proteomes" id="UP000423065"/>
    </source>
</evidence>
<organism evidence="1 2">
    <name type="scientific">Gordonia phage Stormageddon</name>
    <dbReference type="NCBI Taxonomy" id="2656541"/>
    <lineage>
        <taxon>Viruses</taxon>
        <taxon>Duplodnaviria</taxon>
        <taxon>Heunggongvirae</taxon>
        <taxon>Uroviricota</taxon>
        <taxon>Caudoviricetes</taxon>
        <taxon>Stormageddonvirus</taxon>
        <taxon>Stormageddonvirus Stormageddon</taxon>
    </lineage>
</organism>
<accession>A0A649VR18</accession>
<dbReference type="GeneID" id="64766793"/>
<reference evidence="1 2" key="1">
    <citation type="submission" date="2019-10" db="EMBL/GenBank/DDBJ databases">
        <authorList>
            <person name="Garlena R.A."/>
            <person name="Russell D.A."/>
            <person name="Pope W.H."/>
            <person name="Jacobs-Sera D."/>
            <person name="Hatfull G.F."/>
        </authorList>
    </citation>
    <scope>NUCLEOTIDE SEQUENCE [LARGE SCALE GENOMIC DNA]</scope>
</reference>
<dbReference type="EMBL" id="MN586040">
    <property type="protein sequence ID" value="QGJ94947.1"/>
    <property type="molecule type" value="Genomic_DNA"/>
</dbReference>
<dbReference type="GO" id="GO:0016787">
    <property type="term" value="F:hydrolase activity"/>
    <property type="evidence" value="ECO:0007669"/>
    <property type="project" value="UniProtKB-KW"/>
</dbReference>
<keyword evidence="1" id="KW-0378">Hydrolase</keyword>
<sequence length="361" mass="38203">MAVTDLPLPATSVDLERVSVISSTPLDAATDEPGRGGIFSASGLAAGRLFHVHACQDTFLLSYATSWTAGTPAANAPGQWSAKTVLKRPTFWWANPSAAGSAIGGISGYGTTPGLLYPQGAADLVIASATSVDDLVVYLGSHKGGDFTAVYRVERGVTQFLGSTWLTPIDLTTKVVRWRRGVHAFGGSIFVAGCGSDNALYLMKMPLGLRADAPSAIGGRGQTYLSEKGWEIPPESAAPLRDSVGAPVTSVGPVSFAYFREQWIMSTVADGGSNWEGRFYQAMHPLRGWHRLPTTVNLGAKTQDPLVCGVWLQDQVNPNPALVSAVTTGDHRGALAYTYTAETSTALRTNWGLLPVPNPRL</sequence>
<dbReference type="Proteomes" id="UP000423065">
    <property type="component" value="Segment"/>
</dbReference>
<proteinExistence type="predicted"/>
<protein>
    <submittedName>
        <fullName evidence="1">Hydrolase</fullName>
    </submittedName>
</protein>
<name>A0A649VR18_9CAUD</name>
<dbReference type="RefSeq" id="YP_010059560.1">
    <property type="nucleotide sequence ID" value="NC_054726.1"/>
</dbReference>
<dbReference type="KEGG" id="vg:64766793"/>
<keyword evidence="2" id="KW-1185">Reference proteome</keyword>